<evidence type="ECO:0000313" key="2">
    <source>
        <dbReference type="EMBL" id="ARE85546.1"/>
    </source>
</evidence>
<keyword evidence="3" id="KW-1185">Reference proteome</keyword>
<name>A0A1V0RV27_9RHOB</name>
<reference evidence="2 3" key="1">
    <citation type="submission" date="2017-03" db="EMBL/GenBank/DDBJ databases">
        <title>Genome Sequence of Roseovarius mucosus strain SMR3 Isolated from a culture of the Diatom Skeletonema marinoi.</title>
        <authorList>
            <person name="Topel M."/>
            <person name="Pinder M."/>
            <person name="Johansson O.N."/>
            <person name="Kourtchenko O."/>
            <person name="Godhe A."/>
            <person name="Clarke A.K."/>
        </authorList>
    </citation>
    <scope>NUCLEOTIDE SEQUENCE [LARGE SCALE GENOMIC DNA]</scope>
    <source>
        <strain evidence="2 3">SMR3</strain>
        <plasmid evidence="3">psmr3-1</plasmid>
    </source>
</reference>
<dbReference type="EMBL" id="CP020475">
    <property type="protein sequence ID" value="ARE85546.1"/>
    <property type="molecule type" value="Genomic_DNA"/>
</dbReference>
<dbReference type="RefSeq" id="WP_081508703.1">
    <property type="nucleotide sequence ID" value="NZ_CP020475.1"/>
</dbReference>
<geneLocation type="plasmid" evidence="3">
    <name>psmr3-1</name>
</geneLocation>
<sequence>MTTSLTEVYDYVTSVGSARSEFYAGIVDAACQDYGKKQGMHEIDKNKVLDAIGAATIKQLNHSNVETLAQFLFLMKLFRLNNDSARLRRYLEGHNERLKAKLARLETQNTRYTASGKPASSLRKGLLHPEQINKMVDEADDMGLRYDQTSLGCLLAEVMSPATTRNLLILLSEFGFLRRIGNNTKVIRSLGVLERLYGDRVGKLMGEDVNSGLGEISQ</sequence>
<keyword evidence="2" id="KW-0614">Plasmid</keyword>
<evidence type="ECO:0000313" key="3">
    <source>
        <dbReference type="Proteomes" id="UP000192273"/>
    </source>
</evidence>
<accession>A0A1V0RV27</accession>
<protein>
    <submittedName>
        <fullName evidence="2">Uncharacterized protein</fullName>
    </submittedName>
</protein>
<organism evidence="2 3">
    <name type="scientific">Roseovarius mucosus</name>
    <dbReference type="NCBI Taxonomy" id="215743"/>
    <lineage>
        <taxon>Bacteria</taxon>
        <taxon>Pseudomonadati</taxon>
        <taxon>Pseudomonadota</taxon>
        <taxon>Alphaproteobacteria</taxon>
        <taxon>Rhodobacterales</taxon>
        <taxon>Roseobacteraceae</taxon>
        <taxon>Roseovarius</taxon>
    </lineage>
</organism>
<dbReference type="KEGG" id="rmm:ROSMUCSMR3_04103"/>
<dbReference type="Proteomes" id="UP000192273">
    <property type="component" value="Plasmid pSMR3-1"/>
</dbReference>
<dbReference type="AlphaFoldDB" id="A0A1V0RV27"/>
<gene>
    <name evidence="2" type="ORF">ROSMUCSMR3_04103</name>
</gene>
<proteinExistence type="predicted"/>
<feature type="coiled-coil region" evidence="1">
    <location>
        <begin position="88"/>
        <end position="115"/>
    </location>
</feature>
<keyword evidence="1" id="KW-0175">Coiled coil</keyword>
<evidence type="ECO:0000256" key="1">
    <source>
        <dbReference type="SAM" id="Coils"/>
    </source>
</evidence>